<evidence type="ECO:0000256" key="13">
    <source>
        <dbReference type="SAM" id="MobiDB-lite"/>
    </source>
</evidence>
<keyword evidence="8" id="KW-0810">Translation regulation</keyword>
<feature type="region of interest" description="Disordered" evidence="13">
    <location>
        <begin position="327"/>
        <end position="521"/>
    </location>
</feature>
<keyword evidence="7" id="KW-0509">mRNA transport</keyword>
<dbReference type="GO" id="GO:0005634">
    <property type="term" value="C:nucleus"/>
    <property type="evidence" value="ECO:0007669"/>
    <property type="project" value="UniProtKB-SubCell"/>
</dbReference>
<gene>
    <name evidence="15" type="ORF">ACJMK2_002264</name>
</gene>
<protein>
    <recommendedName>
        <fullName evidence="14">Btz domain-containing protein</fullName>
    </recommendedName>
</protein>
<feature type="region of interest" description="Disordered" evidence="13">
    <location>
        <begin position="1"/>
        <end position="189"/>
    </location>
</feature>
<comment type="similarity">
    <text evidence="3">Belongs to the CASC3 family.</text>
</comment>
<evidence type="ECO:0000313" key="16">
    <source>
        <dbReference type="Proteomes" id="UP001634394"/>
    </source>
</evidence>
<feature type="compositionally biased region" description="Basic residues" evidence="13">
    <location>
        <begin position="8"/>
        <end position="54"/>
    </location>
</feature>
<evidence type="ECO:0000256" key="9">
    <source>
        <dbReference type="ARBA" id="ARBA00022884"/>
    </source>
</evidence>
<dbReference type="GO" id="GO:0006397">
    <property type="term" value="P:mRNA processing"/>
    <property type="evidence" value="ECO:0007669"/>
    <property type="project" value="UniProtKB-KW"/>
</dbReference>
<keyword evidence="6" id="KW-0507">mRNA processing</keyword>
<dbReference type="Pfam" id="PF09405">
    <property type="entry name" value="Btz"/>
    <property type="match status" value="1"/>
</dbReference>
<dbReference type="Proteomes" id="UP001634394">
    <property type="component" value="Unassembled WGS sequence"/>
</dbReference>
<feature type="compositionally biased region" description="Low complexity" evidence="13">
    <location>
        <begin position="77"/>
        <end position="89"/>
    </location>
</feature>
<organism evidence="15 16">
    <name type="scientific">Sinanodonta woodiana</name>
    <name type="common">Chinese pond mussel</name>
    <name type="synonym">Anodonta woodiana</name>
    <dbReference type="NCBI Taxonomy" id="1069815"/>
    <lineage>
        <taxon>Eukaryota</taxon>
        <taxon>Metazoa</taxon>
        <taxon>Spiralia</taxon>
        <taxon>Lophotrochozoa</taxon>
        <taxon>Mollusca</taxon>
        <taxon>Bivalvia</taxon>
        <taxon>Autobranchia</taxon>
        <taxon>Heteroconchia</taxon>
        <taxon>Palaeoheterodonta</taxon>
        <taxon>Unionida</taxon>
        <taxon>Unionoidea</taxon>
        <taxon>Unionidae</taxon>
        <taxon>Unioninae</taxon>
        <taxon>Sinanodonta</taxon>
    </lineage>
</organism>
<feature type="compositionally biased region" description="Basic and acidic residues" evidence="13">
    <location>
        <begin position="133"/>
        <end position="153"/>
    </location>
</feature>
<comment type="subcellular location">
    <subcellularLocation>
        <location evidence="2">Cytoplasm</location>
    </subcellularLocation>
    <subcellularLocation>
        <location evidence="1">Nucleus</location>
    </subcellularLocation>
</comment>
<keyword evidence="11" id="KW-0508">mRNA splicing</keyword>
<name>A0ABD3XUQ9_SINWO</name>
<dbReference type="InterPro" id="IPR018545">
    <property type="entry name" value="Btz_dom"/>
</dbReference>
<evidence type="ECO:0000256" key="12">
    <source>
        <dbReference type="ARBA" id="ARBA00023242"/>
    </source>
</evidence>
<dbReference type="EMBL" id="JBJQND010000001">
    <property type="protein sequence ID" value="KAL3889949.1"/>
    <property type="molecule type" value="Genomic_DNA"/>
</dbReference>
<dbReference type="GO" id="GO:0006417">
    <property type="term" value="P:regulation of translation"/>
    <property type="evidence" value="ECO:0007669"/>
    <property type="project" value="UniProtKB-KW"/>
</dbReference>
<evidence type="ECO:0000256" key="6">
    <source>
        <dbReference type="ARBA" id="ARBA00022664"/>
    </source>
</evidence>
<evidence type="ECO:0000256" key="1">
    <source>
        <dbReference type="ARBA" id="ARBA00004123"/>
    </source>
</evidence>
<feature type="compositionally biased region" description="Basic and acidic residues" evidence="13">
    <location>
        <begin position="614"/>
        <end position="644"/>
    </location>
</feature>
<evidence type="ECO:0000256" key="10">
    <source>
        <dbReference type="ARBA" id="ARBA00023161"/>
    </source>
</evidence>
<accession>A0ABD3XUQ9</accession>
<evidence type="ECO:0000256" key="8">
    <source>
        <dbReference type="ARBA" id="ARBA00022845"/>
    </source>
</evidence>
<evidence type="ECO:0000259" key="14">
    <source>
        <dbReference type="Pfam" id="PF09405"/>
    </source>
</evidence>
<proteinExistence type="inferred from homology"/>
<feature type="compositionally biased region" description="Basic and acidic residues" evidence="13">
    <location>
        <begin position="435"/>
        <end position="521"/>
    </location>
</feature>
<evidence type="ECO:0000256" key="4">
    <source>
        <dbReference type="ARBA" id="ARBA00022448"/>
    </source>
</evidence>
<feature type="region of interest" description="Disordered" evidence="13">
    <location>
        <begin position="585"/>
        <end position="644"/>
    </location>
</feature>
<evidence type="ECO:0000256" key="11">
    <source>
        <dbReference type="ARBA" id="ARBA00023187"/>
    </source>
</evidence>
<dbReference type="GO" id="GO:0051028">
    <property type="term" value="P:mRNA transport"/>
    <property type="evidence" value="ECO:0007669"/>
    <property type="project" value="UniProtKB-KW"/>
</dbReference>
<keyword evidence="10" id="KW-0866">Nonsense-mediated mRNA decay</keyword>
<keyword evidence="5" id="KW-0963">Cytoplasm</keyword>
<keyword evidence="9" id="KW-0694">RNA-binding</keyword>
<keyword evidence="4" id="KW-0813">Transport</keyword>
<dbReference type="GO" id="GO:0008380">
    <property type="term" value="P:RNA splicing"/>
    <property type="evidence" value="ECO:0007669"/>
    <property type="project" value="UniProtKB-KW"/>
</dbReference>
<reference evidence="15 16" key="1">
    <citation type="submission" date="2024-11" db="EMBL/GenBank/DDBJ databases">
        <title>Chromosome-level genome assembly of the freshwater bivalve Anodonta woodiana.</title>
        <authorList>
            <person name="Chen X."/>
        </authorList>
    </citation>
    <scope>NUCLEOTIDE SEQUENCE [LARGE SCALE GENOMIC DNA]</scope>
    <source>
        <strain evidence="15">MN2024</strain>
        <tissue evidence="15">Gills</tissue>
    </source>
</reference>
<sequence>MPLPKDKPFRRREKRSPIFRRKRTPSSGRHRSRSFSPRHRSLQRKRSRSRSPRSKKYERSRSPQTKTKSPKKHSWSPRRSSSLGPRRASATGSRLLKSGSPSRRHSRSPIRKQSPLGGLVDMNCKEGFPGQSHMDRPIRDDPGYIKSTGRDKMSPFYSQDIRNLNYDDGLGRSGYSKKRDSLSPGRRSGSPGFYKKNLLYSESRCAEQVTSKSLFPVLQQKEIPSVKIVDSRKIKNSLDQRFRTAEQEKRGMFEFEENITIGIHRGPQHLALESSPLEVIRDFDPENFIMLRRVDEGKSPVFDRDEIKIFHHDDNLEEEAYTEKRTITVTPTEKHRHGYYQITVPSSEDNGRDREDRRKVLSSRDRSPRNDRSHHFPDRYEESRFERKGTSHEREPQVRLDPRPDPRYEPLFKERQKEEQKEQKRLEKLQQNPNDLRHNLMRRKVETSAMVDARKRIEARRKTEKEQVFSEDRGQSSDRKRRDLSRDKEHQLDRSRSLVFADNKEGKSRHHEDTNLPDFKKRSDKYRYEEWKDKPEMIPKGPSYYEHDNRDDFFSRSRGRGFRRPFRGGFRGGFRGRGFYPRFSFFRPRGSSSIPSYRRERERPFKPSSGTREATSDEWKHDLFDQIEKIEPEKDKDKEPSSTT</sequence>
<evidence type="ECO:0000256" key="3">
    <source>
        <dbReference type="ARBA" id="ARBA00009548"/>
    </source>
</evidence>
<feature type="compositionally biased region" description="Basic and acidic residues" evidence="13">
    <location>
        <begin position="349"/>
        <end position="428"/>
    </location>
</feature>
<dbReference type="GO" id="GO:0005737">
    <property type="term" value="C:cytoplasm"/>
    <property type="evidence" value="ECO:0007669"/>
    <property type="project" value="UniProtKB-SubCell"/>
</dbReference>
<evidence type="ECO:0000256" key="2">
    <source>
        <dbReference type="ARBA" id="ARBA00004496"/>
    </source>
</evidence>
<evidence type="ECO:0000256" key="7">
    <source>
        <dbReference type="ARBA" id="ARBA00022816"/>
    </source>
</evidence>
<evidence type="ECO:0000256" key="5">
    <source>
        <dbReference type="ARBA" id="ARBA00022490"/>
    </source>
</evidence>
<keyword evidence="12" id="KW-0539">Nucleus</keyword>
<dbReference type="GO" id="GO:0000184">
    <property type="term" value="P:nuclear-transcribed mRNA catabolic process, nonsense-mediated decay"/>
    <property type="evidence" value="ECO:0007669"/>
    <property type="project" value="UniProtKB-KW"/>
</dbReference>
<evidence type="ECO:0000313" key="15">
    <source>
        <dbReference type="EMBL" id="KAL3889949.1"/>
    </source>
</evidence>
<dbReference type="GO" id="GO:0003723">
    <property type="term" value="F:RNA binding"/>
    <property type="evidence" value="ECO:0007669"/>
    <property type="project" value="UniProtKB-KW"/>
</dbReference>
<dbReference type="AlphaFoldDB" id="A0ABD3XUQ9"/>
<comment type="caution">
    <text evidence="15">The sequence shown here is derived from an EMBL/GenBank/DDBJ whole genome shotgun (WGS) entry which is preliminary data.</text>
</comment>
<keyword evidence="16" id="KW-1185">Reference proteome</keyword>
<feature type="domain" description="Btz" evidence="14">
    <location>
        <begin position="506"/>
        <end position="639"/>
    </location>
</feature>